<keyword evidence="3" id="KW-1185">Reference proteome</keyword>
<name>A0A4R0XB69_9BURK</name>
<proteinExistence type="predicted"/>
<accession>A0A4R0XB69</accession>
<dbReference type="AlphaFoldDB" id="A0A4R0XB69"/>
<feature type="signal peptide" evidence="1">
    <location>
        <begin position="1"/>
        <end position="19"/>
    </location>
</feature>
<organism evidence="2 3">
    <name type="scientific">Paraburkholderia steynii</name>
    <dbReference type="NCBI Taxonomy" id="1245441"/>
    <lineage>
        <taxon>Bacteria</taxon>
        <taxon>Pseudomonadati</taxon>
        <taxon>Pseudomonadota</taxon>
        <taxon>Betaproteobacteria</taxon>
        <taxon>Burkholderiales</taxon>
        <taxon>Burkholderiaceae</taxon>
        <taxon>Paraburkholderia</taxon>
    </lineage>
</organism>
<gene>
    <name evidence="2" type="ORF">BZM27_30320</name>
</gene>
<comment type="caution">
    <text evidence="2">The sequence shown here is derived from an EMBL/GenBank/DDBJ whole genome shotgun (WGS) entry which is preliminary data.</text>
</comment>
<sequence>MKKTLIALATLTWCLSAFAKVIPGDTMQCTVTGVYGADDNGKLKSLVSPRNMFKDAVGSQFTIDRSTGLMRGRLIDNHEVTYTVLDYGDTDGTSYKAFARNQSGHLYVQLIQVDTWADGERKPFRYMDTMYNAVGYCS</sequence>
<keyword evidence="1" id="KW-0732">Signal</keyword>
<dbReference type="EMBL" id="MWML01000138">
    <property type="protein sequence ID" value="TCG05905.1"/>
    <property type="molecule type" value="Genomic_DNA"/>
</dbReference>
<evidence type="ECO:0000256" key="1">
    <source>
        <dbReference type="SAM" id="SignalP"/>
    </source>
</evidence>
<feature type="chain" id="PRO_5020957174" description="Adhesin" evidence="1">
    <location>
        <begin position="20"/>
        <end position="138"/>
    </location>
</feature>
<reference evidence="2 3" key="1">
    <citation type="submission" date="2017-02" db="EMBL/GenBank/DDBJ databases">
        <title>Paraburkholderia sophoroidis sp. nov. and Paraburkholderia steynii sp. nov. rhizobial symbionts of the fynbos legume Hypocalyptus sophoroides.</title>
        <authorList>
            <person name="Steenkamp E.T."/>
            <person name="Beukes C.W."/>
            <person name="Van Zyl E."/>
            <person name="Avontuur J."/>
            <person name="Chan W.Y."/>
            <person name="Hassen A."/>
            <person name="Palmer M."/>
            <person name="Mthombeni L."/>
            <person name="Phalane F."/>
            <person name="Sereme K."/>
            <person name="Venter S.N."/>
        </authorList>
    </citation>
    <scope>NUCLEOTIDE SEQUENCE [LARGE SCALE GENOMIC DNA]</scope>
    <source>
        <strain evidence="2 3">HC1.1ba</strain>
    </source>
</reference>
<evidence type="ECO:0000313" key="3">
    <source>
        <dbReference type="Proteomes" id="UP000294200"/>
    </source>
</evidence>
<evidence type="ECO:0000313" key="2">
    <source>
        <dbReference type="EMBL" id="TCG05905.1"/>
    </source>
</evidence>
<evidence type="ECO:0008006" key="4">
    <source>
        <dbReference type="Google" id="ProtNLM"/>
    </source>
</evidence>
<dbReference type="Proteomes" id="UP000294200">
    <property type="component" value="Unassembled WGS sequence"/>
</dbReference>
<protein>
    <recommendedName>
        <fullName evidence="4">Adhesin</fullName>
    </recommendedName>
</protein>